<dbReference type="PROSITE" id="PS50262">
    <property type="entry name" value="G_PROTEIN_RECEP_F1_2"/>
    <property type="match status" value="1"/>
</dbReference>
<keyword evidence="7 8" id="KW-0807">Transducer</keyword>
<evidence type="ECO:0000256" key="2">
    <source>
        <dbReference type="ARBA" id="ARBA00022692"/>
    </source>
</evidence>
<feature type="transmembrane region" description="Helical" evidence="9">
    <location>
        <begin position="110"/>
        <end position="131"/>
    </location>
</feature>
<evidence type="ECO:0000256" key="7">
    <source>
        <dbReference type="ARBA" id="ARBA00023224"/>
    </source>
</evidence>
<dbReference type="CDD" id="cd00637">
    <property type="entry name" value="7tm_classA_rhodopsin-like"/>
    <property type="match status" value="1"/>
</dbReference>
<keyword evidence="3 9" id="KW-1133">Transmembrane helix</keyword>
<evidence type="ECO:0000313" key="11">
    <source>
        <dbReference type="EnsemblMetazoa" id="G27342.1:cds"/>
    </source>
</evidence>
<dbReference type="Gene3D" id="1.20.1070.10">
    <property type="entry name" value="Rhodopsin 7-helix transmembrane proteins"/>
    <property type="match status" value="1"/>
</dbReference>
<dbReference type="AlphaFoldDB" id="A0A8W8LC99"/>
<dbReference type="GO" id="GO:0005886">
    <property type="term" value="C:plasma membrane"/>
    <property type="evidence" value="ECO:0007669"/>
    <property type="project" value="TreeGrafter"/>
</dbReference>
<evidence type="ECO:0000256" key="5">
    <source>
        <dbReference type="ARBA" id="ARBA00023136"/>
    </source>
</evidence>
<dbReference type="PROSITE" id="PS00237">
    <property type="entry name" value="G_PROTEIN_RECEP_F1_1"/>
    <property type="match status" value="1"/>
</dbReference>
<keyword evidence="4 8" id="KW-0297">G-protein coupled receptor</keyword>
<keyword evidence="12" id="KW-1185">Reference proteome</keyword>
<dbReference type="InterPro" id="IPR017452">
    <property type="entry name" value="GPCR_Rhodpsn_7TM"/>
</dbReference>
<sequence>NQEVLYTAQPFKMDNVTFNISQTVKEWNNEIVQSLIPNNTILSMYMVAGLSGNSLVIFIYGFKMKGNKEDRYFIPFLAMADLWASLICASFGIAQNMMQATFDNEQLCKTWYLFAAFSTFTSVFFLQIVAVHRYLKVCQPLGRQMTLKWKRFALCIGLIIAFILAVPIAYFYGSDPFFNEELGISGFRCNRLSSVNKTWSLFYGGLILFITITIIVSLICLYSKIGLKIRDHLKRTKINRHHKTVELSQGNVLNIDDRLSYTERDTQSRDNDDRTDETGFSTTYRDLEAVTPSKNNGGKHVPRISIGKRRKRKRVVYKFTLMFMLITVIFLICYIPKTTIMLLEARDTSFWEEFTYTGRSVLLFIYRIYILNNITNPIIYAFLDKKFTKEIKKCCVCK</sequence>
<dbReference type="SUPFAM" id="SSF81321">
    <property type="entry name" value="Family A G protein-coupled receptor-like"/>
    <property type="match status" value="1"/>
</dbReference>
<evidence type="ECO:0000256" key="3">
    <source>
        <dbReference type="ARBA" id="ARBA00022989"/>
    </source>
</evidence>
<dbReference type="PRINTS" id="PR00237">
    <property type="entry name" value="GPCRRHODOPSN"/>
</dbReference>
<comment type="subcellular location">
    <subcellularLocation>
        <location evidence="1">Membrane</location>
        <topology evidence="1">Multi-pass membrane protein</topology>
    </subcellularLocation>
</comment>
<dbReference type="InterPro" id="IPR000276">
    <property type="entry name" value="GPCR_Rhodpsn"/>
</dbReference>
<feature type="domain" description="G-protein coupled receptors family 1 profile" evidence="10">
    <location>
        <begin position="52"/>
        <end position="380"/>
    </location>
</feature>
<feature type="transmembrane region" description="Helical" evidence="9">
    <location>
        <begin position="363"/>
        <end position="383"/>
    </location>
</feature>
<evidence type="ECO:0000256" key="4">
    <source>
        <dbReference type="ARBA" id="ARBA00023040"/>
    </source>
</evidence>
<evidence type="ECO:0000256" key="6">
    <source>
        <dbReference type="ARBA" id="ARBA00023170"/>
    </source>
</evidence>
<reference evidence="11" key="1">
    <citation type="submission" date="2022-08" db="UniProtKB">
        <authorList>
            <consortium name="EnsemblMetazoa"/>
        </authorList>
    </citation>
    <scope>IDENTIFICATION</scope>
    <source>
        <strain evidence="11">05x7-T-G4-1.051#20</strain>
    </source>
</reference>
<evidence type="ECO:0000256" key="8">
    <source>
        <dbReference type="RuleBase" id="RU000688"/>
    </source>
</evidence>
<dbReference type="GO" id="GO:0004930">
    <property type="term" value="F:G protein-coupled receptor activity"/>
    <property type="evidence" value="ECO:0007669"/>
    <property type="project" value="UniProtKB-KW"/>
</dbReference>
<feature type="transmembrane region" description="Helical" evidence="9">
    <location>
        <begin position="74"/>
        <end position="98"/>
    </location>
</feature>
<feature type="transmembrane region" description="Helical" evidence="9">
    <location>
        <begin position="152"/>
        <end position="172"/>
    </location>
</feature>
<keyword evidence="5 9" id="KW-0472">Membrane</keyword>
<dbReference type="PANTHER" id="PTHR24243">
    <property type="entry name" value="G-PROTEIN COUPLED RECEPTOR"/>
    <property type="match status" value="1"/>
</dbReference>
<evidence type="ECO:0000259" key="10">
    <source>
        <dbReference type="PROSITE" id="PS50262"/>
    </source>
</evidence>
<proteinExistence type="inferred from homology"/>
<evidence type="ECO:0000313" key="12">
    <source>
        <dbReference type="Proteomes" id="UP000005408"/>
    </source>
</evidence>
<evidence type="ECO:0000256" key="1">
    <source>
        <dbReference type="ARBA" id="ARBA00004141"/>
    </source>
</evidence>
<dbReference type="PANTHER" id="PTHR24243:SF224">
    <property type="entry name" value="G-PROTEIN COUPLED RECEPTOR 19-RELATED"/>
    <property type="match status" value="1"/>
</dbReference>
<feature type="transmembrane region" description="Helical" evidence="9">
    <location>
        <begin position="319"/>
        <end position="343"/>
    </location>
</feature>
<keyword evidence="2 8" id="KW-0812">Transmembrane</keyword>
<keyword evidence="6 8" id="KW-0675">Receptor</keyword>
<name>A0A8W8LC99_MAGGI</name>
<comment type="similarity">
    <text evidence="8">Belongs to the G-protein coupled receptor 1 family.</text>
</comment>
<feature type="transmembrane region" description="Helical" evidence="9">
    <location>
        <begin position="201"/>
        <end position="222"/>
    </location>
</feature>
<evidence type="ECO:0000256" key="9">
    <source>
        <dbReference type="SAM" id="Phobius"/>
    </source>
</evidence>
<accession>A0A8W8LC99</accession>
<organism evidence="11 12">
    <name type="scientific">Magallana gigas</name>
    <name type="common">Pacific oyster</name>
    <name type="synonym">Crassostrea gigas</name>
    <dbReference type="NCBI Taxonomy" id="29159"/>
    <lineage>
        <taxon>Eukaryota</taxon>
        <taxon>Metazoa</taxon>
        <taxon>Spiralia</taxon>
        <taxon>Lophotrochozoa</taxon>
        <taxon>Mollusca</taxon>
        <taxon>Bivalvia</taxon>
        <taxon>Autobranchia</taxon>
        <taxon>Pteriomorphia</taxon>
        <taxon>Ostreida</taxon>
        <taxon>Ostreoidea</taxon>
        <taxon>Ostreidae</taxon>
        <taxon>Magallana</taxon>
    </lineage>
</organism>
<protein>
    <recommendedName>
        <fullName evidence="10">G-protein coupled receptors family 1 profile domain-containing protein</fullName>
    </recommendedName>
</protein>
<dbReference type="Pfam" id="PF00001">
    <property type="entry name" value="7tm_1"/>
    <property type="match status" value="1"/>
</dbReference>
<feature type="transmembrane region" description="Helical" evidence="9">
    <location>
        <begin position="42"/>
        <end position="62"/>
    </location>
</feature>
<dbReference type="Proteomes" id="UP000005408">
    <property type="component" value="Unassembled WGS sequence"/>
</dbReference>
<dbReference type="EnsemblMetazoa" id="G27342.1">
    <property type="protein sequence ID" value="G27342.1:cds"/>
    <property type="gene ID" value="G27342"/>
</dbReference>